<feature type="compositionally biased region" description="Basic and acidic residues" evidence="1">
    <location>
        <begin position="318"/>
        <end position="330"/>
    </location>
</feature>
<feature type="compositionally biased region" description="Low complexity" evidence="1">
    <location>
        <begin position="331"/>
        <end position="363"/>
    </location>
</feature>
<gene>
    <name evidence="2" type="ORF">UFOPK3609_01274</name>
</gene>
<feature type="compositionally biased region" description="Gly residues" evidence="1">
    <location>
        <begin position="519"/>
        <end position="531"/>
    </location>
</feature>
<organism evidence="2">
    <name type="scientific">freshwater metagenome</name>
    <dbReference type="NCBI Taxonomy" id="449393"/>
    <lineage>
        <taxon>unclassified sequences</taxon>
        <taxon>metagenomes</taxon>
        <taxon>ecological metagenomes</taxon>
    </lineage>
</organism>
<dbReference type="Gene3D" id="1.20.1260.20">
    <property type="entry name" value="PPE superfamily"/>
    <property type="match status" value="1"/>
</dbReference>
<feature type="region of interest" description="Disordered" evidence="1">
    <location>
        <begin position="519"/>
        <end position="599"/>
    </location>
</feature>
<protein>
    <submittedName>
        <fullName evidence="2">Unannotated protein</fullName>
    </submittedName>
</protein>
<feature type="region of interest" description="Disordered" evidence="1">
    <location>
        <begin position="419"/>
        <end position="498"/>
    </location>
</feature>
<accession>A0A6J7HFK8</accession>
<dbReference type="InterPro" id="IPR038332">
    <property type="entry name" value="PPE_sf"/>
</dbReference>
<sequence>MPSSGGPRLDVSYGGLSTVAATLTSAAGSLAALAAAPPVHAPLAPDEVSTTAAARLTEHGGVLSSRASDGAAVLTAAAQAVAAVSTNMAEIEAANAASLVVGGGPAGPVGGPVTQAAVKANAVAPETPIAPMAPRPGEATAGLIEAGSSSTGSTFHTSCRAFESAFEACAVAARHAESAVTSGITGRTGPQLSAALNKFASWADQMASHSATVAQAAHDHGGRFDRTKQETPRTMQFADTRQSLTRAQMLMMQTGGLMGSEQYVRYGSHLQQLDTKATTAGVFYHLAELPQAPPPPPPVTDIVNDGASAPNEGSGQPGERKPGENDEQKDTGTSSEADAASSATAADPLANPLADPAADPLLAGGEGASPMGGDPMQQVLPMAAMIPSALAGALGGAMGAVTSVPQQLMGAAQQVMQGAATSMQEEPDLGLDDPLDDAGLTDFGGGGLGSGGGGGGGGGGMEPAGLDTSLPPGGGALAAASAPTGGPPALPTASGAVGTPAGTSGAGMGAMGGMGMMPPMGGMGGGGGAGGDRAKPPPDKTVVIPSIPNGEPVKGEVERRQTVSVDNAAASKAATGDQPAPGRPRRRVTMPPNSEGDAK</sequence>
<dbReference type="AlphaFoldDB" id="A0A6J7HFK8"/>
<evidence type="ECO:0000313" key="2">
    <source>
        <dbReference type="EMBL" id="CAB4918584.1"/>
    </source>
</evidence>
<name>A0A6J7HFK8_9ZZZZ</name>
<dbReference type="EMBL" id="CAFBMQ010000200">
    <property type="protein sequence ID" value="CAB4918584.1"/>
    <property type="molecule type" value="Genomic_DNA"/>
</dbReference>
<proteinExistence type="predicted"/>
<feature type="compositionally biased region" description="Gly residues" evidence="1">
    <location>
        <begin position="442"/>
        <end position="462"/>
    </location>
</feature>
<evidence type="ECO:0000256" key="1">
    <source>
        <dbReference type="SAM" id="MobiDB-lite"/>
    </source>
</evidence>
<reference evidence="2" key="1">
    <citation type="submission" date="2020-05" db="EMBL/GenBank/DDBJ databases">
        <authorList>
            <person name="Chiriac C."/>
            <person name="Salcher M."/>
            <person name="Ghai R."/>
            <person name="Kavagutti S V."/>
        </authorList>
    </citation>
    <scope>NUCLEOTIDE SEQUENCE</scope>
</reference>
<feature type="region of interest" description="Disordered" evidence="1">
    <location>
        <begin position="288"/>
        <end position="376"/>
    </location>
</feature>
<feature type="compositionally biased region" description="Acidic residues" evidence="1">
    <location>
        <begin position="425"/>
        <end position="436"/>
    </location>
</feature>